<evidence type="ECO:0000313" key="3">
    <source>
        <dbReference type="EMBL" id="MBF4161833.1"/>
    </source>
</evidence>
<feature type="transmembrane region" description="Helical" evidence="1">
    <location>
        <begin position="324"/>
        <end position="345"/>
    </location>
</feature>
<dbReference type="Proteomes" id="UP000656804">
    <property type="component" value="Unassembled WGS sequence"/>
</dbReference>
<dbReference type="EMBL" id="JADIVZ010000003">
    <property type="protein sequence ID" value="MBF4161833.1"/>
    <property type="molecule type" value="Genomic_DNA"/>
</dbReference>
<evidence type="ECO:0000313" key="4">
    <source>
        <dbReference type="Proteomes" id="UP000656804"/>
    </source>
</evidence>
<dbReference type="InterPro" id="IPR012429">
    <property type="entry name" value="HGSNAT_cat"/>
</dbReference>
<feature type="transmembrane region" description="Helical" evidence="1">
    <location>
        <begin position="357"/>
        <end position="376"/>
    </location>
</feature>
<dbReference type="AlphaFoldDB" id="A0A930UVW8"/>
<organism evidence="3 4">
    <name type="scientific">Nocardioides acrostichi</name>
    <dbReference type="NCBI Taxonomy" id="2784339"/>
    <lineage>
        <taxon>Bacteria</taxon>
        <taxon>Bacillati</taxon>
        <taxon>Actinomycetota</taxon>
        <taxon>Actinomycetes</taxon>
        <taxon>Propionibacteriales</taxon>
        <taxon>Nocardioidaceae</taxon>
        <taxon>Nocardioides</taxon>
    </lineage>
</organism>
<feature type="transmembrane region" description="Helical" evidence="1">
    <location>
        <begin position="178"/>
        <end position="198"/>
    </location>
</feature>
<proteinExistence type="predicted"/>
<name>A0A930UVW8_9ACTN</name>
<dbReference type="Pfam" id="PF07786">
    <property type="entry name" value="HGSNAT_cat"/>
    <property type="match status" value="1"/>
</dbReference>
<evidence type="ECO:0000259" key="2">
    <source>
        <dbReference type="Pfam" id="PF07786"/>
    </source>
</evidence>
<dbReference type="RefSeq" id="WP_194503086.1">
    <property type="nucleotide sequence ID" value="NZ_JADIVZ010000003.1"/>
</dbReference>
<protein>
    <submittedName>
        <fullName evidence="3">DUF1624 domain-containing protein</fullName>
    </submittedName>
</protein>
<feature type="transmembrane region" description="Helical" evidence="1">
    <location>
        <begin position="129"/>
        <end position="147"/>
    </location>
</feature>
<gene>
    <name evidence="3" type="ORF">ISG29_09020</name>
</gene>
<feature type="transmembrane region" description="Helical" evidence="1">
    <location>
        <begin position="77"/>
        <end position="97"/>
    </location>
</feature>
<reference evidence="3" key="1">
    <citation type="submission" date="2020-11" db="EMBL/GenBank/DDBJ databases">
        <title>Nocardioides sp. CBS4Y-1, whole genome shotgun sequence.</title>
        <authorList>
            <person name="Tuo L."/>
        </authorList>
    </citation>
    <scope>NUCLEOTIDE SEQUENCE</scope>
    <source>
        <strain evidence="3">CBS4Y-1</strain>
    </source>
</reference>
<evidence type="ECO:0000256" key="1">
    <source>
        <dbReference type="SAM" id="Phobius"/>
    </source>
</evidence>
<keyword evidence="1" id="KW-1133">Transmembrane helix</keyword>
<comment type="caution">
    <text evidence="3">The sequence shown here is derived from an EMBL/GenBank/DDBJ whole genome shotgun (WGS) entry which is preliminary data.</text>
</comment>
<feature type="domain" description="Heparan-alpha-glucosaminide N-acetyltransferase catalytic" evidence="2">
    <location>
        <begin position="8"/>
        <end position="202"/>
    </location>
</feature>
<feature type="transmembrane region" description="Helical" evidence="1">
    <location>
        <begin position="296"/>
        <end position="317"/>
    </location>
</feature>
<feature type="transmembrane region" description="Helical" evidence="1">
    <location>
        <begin position="210"/>
        <end position="234"/>
    </location>
</feature>
<keyword evidence="1" id="KW-0812">Transmembrane</keyword>
<feature type="transmembrane region" description="Helical" evidence="1">
    <location>
        <begin position="103"/>
        <end position="122"/>
    </location>
</feature>
<accession>A0A930UVW8</accession>
<keyword evidence="4" id="KW-1185">Reference proteome</keyword>
<sequence length="405" mass="42212">MTEAARFRLVGLDAARWVALLGMMATHLLPMAQADGSNTWVATVFAGRAAALFAVLAGVTLALLTGGPQPVRGPELARVRIAQSVRGLLVVLIGLALGETDSGLAIILVNYGVLFWLGLLVVRLRARALGLLAAAVAVGAPVGDHLLRPYLPPRGVGVPVFGDLLHPLHLLSELFFTGYYPVTCWAAYLLVGMALGRLDLRRISAGPRALPVFGGIAVVGAAVAAVTTVVSHALTSRTSVLARLDPALYRERGARAVLEQVDQPREGVGYFGQTPVRGSWDWLLVVAPHSSTPFDLVQSAASAVGAIGLALALTHLLHGRVLRTAAVVTGAGRSTLTLYSVHVLMTSSLLPPSPGPGFAIVQVVVVLALGSGLVLARRRGPLEALVTEVSKGVADRFVAASTPRT</sequence>
<keyword evidence="1" id="KW-0472">Membrane</keyword>
<feature type="transmembrane region" description="Helical" evidence="1">
    <location>
        <begin position="44"/>
        <end position="65"/>
    </location>
</feature>